<accession>A0A1X0VD93</accession>
<dbReference type="InterPro" id="IPR020583">
    <property type="entry name" value="Inositol_monoP_metal-BS"/>
</dbReference>
<feature type="binding site" evidence="4">
    <location>
        <position position="93"/>
    </location>
    <ligand>
        <name>Mg(2+)</name>
        <dbReference type="ChEBI" id="CHEBI:18420"/>
        <label>2</label>
    </ligand>
</feature>
<dbReference type="GO" id="GO:0046872">
    <property type="term" value="F:metal ion binding"/>
    <property type="evidence" value="ECO:0007669"/>
    <property type="project" value="UniProtKB-KW"/>
</dbReference>
<dbReference type="RefSeq" id="WP_004913991.1">
    <property type="nucleotide sequence ID" value="NZ_MPLS01000018.1"/>
</dbReference>
<dbReference type="PANTHER" id="PTHR20854:SF4">
    <property type="entry name" value="INOSITOL-1-MONOPHOSPHATASE-RELATED"/>
    <property type="match status" value="1"/>
</dbReference>
<dbReference type="Gene3D" id="3.30.540.10">
    <property type="entry name" value="Fructose-1,6-Bisphosphatase, subunit A, domain 1"/>
    <property type="match status" value="1"/>
</dbReference>
<evidence type="ECO:0000256" key="1">
    <source>
        <dbReference type="ARBA" id="ARBA00022723"/>
    </source>
</evidence>
<dbReference type="CDD" id="cd01637">
    <property type="entry name" value="IMPase_like"/>
    <property type="match status" value="1"/>
</dbReference>
<dbReference type="PANTHER" id="PTHR20854">
    <property type="entry name" value="INOSITOL MONOPHOSPHATASE"/>
    <property type="match status" value="1"/>
</dbReference>
<dbReference type="Proteomes" id="UP000192288">
    <property type="component" value="Unassembled WGS sequence"/>
</dbReference>
<evidence type="ECO:0000256" key="3">
    <source>
        <dbReference type="ARBA" id="ARBA00022842"/>
    </source>
</evidence>
<dbReference type="eggNOG" id="COG0483">
    <property type="taxonomic scope" value="Bacteria"/>
</dbReference>
<dbReference type="PRINTS" id="PR00377">
    <property type="entry name" value="IMPHPHTASES"/>
</dbReference>
<protein>
    <submittedName>
        <fullName evidence="5">Fructose 1,6-bisphosphatase</fullName>
    </submittedName>
</protein>
<dbReference type="Pfam" id="PF00459">
    <property type="entry name" value="Inositol_P"/>
    <property type="match status" value="1"/>
</dbReference>
<dbReference type="InterPro" id="IPR000760">
    <property type="entry name" value="Inositol_monophosphatase-like"/>
</dbReference>
<evidence type="ECO:0000256" key="4">
    <source>
        <dbReference type="PIRSR" id="PIRSR600760-2"/>
    </source>
</evidence>
<evidence type="ECO:0000313" key="5">
    <source>
        <dbReference type="EMBL" id="ORI97670.1"/>
    </source>
</evidence>
<feature type="binding site" evidence="4">
    <location>
        <position position="213"/>
    </location>
    <ligand>
        <name>Mg(2+)</name>
        <dbReference type="ChEBI" id="CHEBI:18420"/>
        <label>1</label>
        <note>catalytic</note>
    </ligand>
</feature>
<organism evidence="5 6">
    <name type="scientific">Leuconostoc pseudomesenteroides</name>
    <dbReference type="NCBI Taxonomy" id="33968"/>
    <lineage>
        <taxon>Bacteria</taxon>
        <taxon>Bacillati</taxon>
        <taxon>Bacillota</taxon>
        <taxon>Bacilli</taxon>
        <taxon>Lactobacillales</taxon>
        <taxon>Lactobacillaceae</taxon>
        <taxon>Leuconostoc</taxon>
    </lineage>
</organism>
<dbReference type="GO" id="GO:0007165">
    <property type="term" value="P:signal transduction"/>
    <property type="evidence" value="ECO:0007669"/>
    <property type="project" value="TreeGrafter"/>
</dbReference>
<dbReference type="GeneID" id="97230721"/>
<sequence>MTMSQFEVQNIDQTVLLWLDELQKDTISAMRQHLQVGTKRDERDLVTNVDKANEQKINALIRSFDTNAQIVSEEGFGDKPTDMNGHVWFVDPIDGTMNFVKEHTDFAIMIALYVDNQPVLGWILDVVDNVVYHGGPKIGVFANQLRIQQPEDDSLAEGVVLLSGARLLYGMFGYDQIAKAALGYRVIGAAGPSFIRVITGQAVGYSSKMMPWDFAAGQVLAKTLGLIVSDIDGQVLDMLSSNIVLVATKRAHRDIVELHKS</sequence>
<keyword evidence="1 4" id="KW-0479">Metal-binding</keyword>
<reference evidence="5 6" key="1">
    <citation type="journal article" date="2017" name="Front. Microbiol.">
        <title>Genomic Characterization of Dairy Associated Leuconostoc Species and Diversity of Leuconostocs in Undefined Mixed Mesophilic Starter Cultures.</title>
        <authorList>
            <person name="Frantzen C.A."/>
            <person name="Kot W."/>
            <person name="Pedersen T.B."/>
            <person name="Ardo Y.M."/>
            <person name="Broadbent J.R."/>
            <person name="Neve H."/>
            <person name="Hansen L.H."/>
            <person name="Dal Bello F."/>
            <person name="Ostlie H.M."/>
            <person name="Kleppen H.P."/>
            <person name="Vogensen F.K."/>
            <person name="Holo H."/>
        </authorList>
    </citation>
    <scope>NUCLEOTIDE SEQUENCE [LARGE SCALE GENOMIC DNA]</scope>
    <source>
        <strain evidence="5 6">LMGCF08</strain>
    </source>
</reference>
<name>A0A1X0VD93_LEUPS</name>
<dbReference type="GO" id="GO:0008934">
    <property type="term" value="F:inositol monophosphate 1-phosphatase activity"/>
    <property type="evidence" value="ECO:0007669"/>
    <property type="project" value="TreeGrafter"/>
</dbReference>
<dbReference type="SUPFAM" id="SSF56655">
    <property type="entry name" value="Carbohydrate phosphatase"/>
    <property type="match status" value="1"/>
</dbReference>
<feature type="binding site" evidence="4">
    <location>
        <position position="91"/>
    </location>
    <ligand>
        <name>Mg(2+)</name>
        <dbReference type="ChEBI" id="CHEBI:18420"/>
        <label>1</label>
        <note>catalytic</note>
    </ligand>
</feature>
<gene>
    <name evidence="5" type="ORF">BMR96_06120</name>
</gene>
<dbReference type="Gene3D" id="3.40.190.80">
    <property type="match status" value="1"/>
</dbReference>
<feature type="binding site" evidence="4">
    <location>
        <position position="73"/>
    </location>
    <ligand>
        <name>Mg(2+)</name>
        <dbReference type="ChEBI" id="CHEBI:18420"/>
        <label>1</label>
        <note>catalytic</note>
    </ligand>
</feature>
<dbReference type="AlphaFoldDB" id="A0A1X0VD93"/>
<evidence type="ECO:0000313" key="6">
    <source>
        <dbReference type="Proteomes" id="UP000192288"/>
    </source>
</evidence>
<keyword evidence="2" id="KW-0378">Hydrolase</keyword>
<evidence type="ECO:0000256" key="2">
    <source>
        <dbReference type="ARBA" id="ARBA00022801"/>
    </source>
</evidence>
<dbReference type="EMBL" id="MPLS01000018">
    <property type="protein sequence ID" value="ORI97670.1"/>
    <property type="molecule type" value="Genomic_DNA"/>
</dbReference>
<dbReference type="STRING" id="33968.BMS77_04795"/>
<keyword evidence="3 4" id="KW-0460">Magnesium</keyword>
<dbReference type="PROSITE" id="PS00629">
    <property type="entry name" value="IMP_1"/>
    <property type="match status" value="1"/>
</dbReference>
<feature type="binding site" evidence="4">
    <location>
        <position position="94"/>
    </location>
    <ligand>
        <name>Mg(2+)</name>
        <dbReference type="ChEBI" id="CHEBI:18420"/>
        <label>1</label>
        <note>catalytic</note>
    </ligand>
</feature>
<dbReference type="GO" id="GO:0006020">
    <property type="term" value="P:inositol metabolic process"/>
    <property type="evidence" value="ECO:0007669"/>
    <property type="project" value="TreeGrafter"/>
</dbReference>
<comment type="caution">
    <text evidence="5">The sequence shown here is derived from an EMBL/GenBank/DDBJ whole genome shotgun (WGS) entry which is preliminary data.</text>
</comment>
<comment type="cofactor">
    <cofactor evidence="4">
        <name>Mg(2+)</name>
        <dbReference type="ChEBI" id="CHEBI:18420"/>
    </cofactor>
</comment>
<proteinExistence type="predicted"/>